<evidence type="ECO:0000313" key="3">
    <source>
        <dbReference type="EMBL" id="KAF2099432.1"/>
    </source>
</evidence>
<evidence type="ECO:0000313" key="4">
    <source>
        <dbReference type="Proteomes" id="UP000799772"/>
    </source>
</evidence>
<proteinExistence type="predicted"/>
<comment type="caution">
    <text evidence="3">The sequence shown here is derived from an EMBL/GenBank/DDBJ whole genome shotgun (WGS) entry which is preliminary data.</text>
</comment>
<feature type="domain" description="Rhodanese" evidence="2">
    <location>
        <begin position="38"/>
        <end position="151"/>
    </location>
</feature>
<dbReference type="InterPro" id="IPR036873">
    <property type="entry name" value="Rhodanese-like_dom_sf"/>
</dbReference>
<dbReference type="PROSITE" id="PS50206">
    <property type="entry name" value="RHODANESE_3"/>
    <property type="match status" value="1"/>
</dbReference>
<protein>
    <recommendedName>
        <fullName evidence="2">Rhodanese domain-containing protein</fullName>
    </recommendedName>
</protein>
<name>A0A9P4M9J7_9PEZI</name>
<dbReference type="OrthoDB" id="8300214at2759"/>
<dbReference type="Gene3D" id="3.40.250.10">
    <property type="entry name" value="Rhodanese-like domain"/>
    <property type="match status" value="1"/>
</dbReference>
<dbReference type="Pfam" id="PF00581">
    <property type="entry name" value="Rhodanese"/>
    <property type="match status" value="1"/>
</dbReference>
<dbReference type="GO" id="GO:0005634">
    <property type="term" value="C:nucleus"/>
    <property type="evidence" value="ECO:0007669"/>
    <property type="project" value="TreeGrafter"/>
</dbReference>
<evidence type="ECO:0000259" key="2">
    <source>
        <dbReference type="PROSITE" id="PS50206"/>
    </source>
</evidence>
<dbReference type="SUPFAM" id="SSF52821">
    <property type="entry name" value="Rhodanese/Cell cycle control phosphatase"/>
    <property type="match status" value="1"/>
</dbReference>
<dbReference type="PANTHER" id="PTHR10828">
    <property type="entry name" value="M-PHASE INDUCER PHOSPHATASE DUAL SPECIFICITY PHOSPHATASE CDC25"/>
    <property type="match status" value="1"/>
</dbReference>
<dbReference type="SMART" id="SM00450">
    <property type="entry name" value="RHOD"/>
    <property type="match status" value="1"/>
</dbReference>
<keyword evidence="4" id="KW-1185">Reference proteome</keyword>
<evidence type="ECO:0000256" key="1">
    <source>
        <dbReference type="SAM" id="MobiDB-lite"/>
    </source>
</evidence>
<feature type="region of interest" description="Disordered" evidence="1">
    <location>
        <begin position="187"/>
        <end position="210"/>
    </location>
</feature>
<accession>A0A9P4M9J7</accession>
<dbReference type="GO" id="GO:0005737">
    <property type="term" value="C:cytoplasm"/>
    <property type="evidence" value="ECO:0007669"/>
    <property type="project" value="TreeGrafter"/>
</dbReference>
<dbReference type="AlphaFoldDB" id="A0A9P4M9J7"/>
<gene>
    <name evidence="3" type="ORF">NA57DRAFT_55402</name>
</gene>
<dbReference type="EMBL" id="ML978125">
    <property type="protein sequence ID" value="KAF2099432.1"/>
    <property type="molecule type" value="Genomic_DNA"/>
</dbReference>
<dbReference type="PANTHER" id="PTHR10828:SF50">
    <property type="entry name" value="REDUCTASE (ARC2), PUTATIVE (AFU_ORTHOLOGUE AFUA_6G13400)-RELATED"/>
    <property type="match status" value="1"/>
</dbReference>
<organism evidence="3 4">
    <name type="scientific">Rhizodiscina lignyota</name>
    <dbReference type="NCBI Taxonomy" id="1504668"/>
    <lineage>
        <taxon>Eukaryota</taxon>
        <taxon>Fungi</taxon>
        <taxon>Dikarya</taxon>
        <taxon>Ascomycota</taxon>
        <taxon>Pezizomycotina</taxon>
        <taxon>Dothideomycetes</taxon>
        <taxon>Pleosporomycetidae</taxon>
        <taxon>Aulographales</taxon>
        <taxon>Rhizodiscinaceae</taxon>
        <taxon>Rhizodiscina</taxon>
    </lineage>
</organism>
<dbReference type="InterPro" id="IPR001763">
    <property type="entry name" value="Rhodanese-like_dom"/>
</dbReference>
<sequence length="210" mass="22691">MASEGQPWYAAFPEPTETAPIFKKENLLRLFQTLGDVLEAGMLLIDLRRNDYEGGTVRGSLNIPAQSFYMNMGTLYRLCKGDGVNVITRVLFYCGSSGGRATRCAGWFTQYVAQRAADDGPQVPGSQPEPHVFVLEGGIKGWMAGGDAYTRFVHGYNPSHWQQSAPGNDATKRTIETSVDATDLAAEGDAGAASTIEKERGEEMETGAAV</sequence>
<reference evidence="3" key="1">
    <citation type="journal article" date="2020" name="Stud. Mycol.">
        <title>101 Dothideomycetes genomes: a test case for predicting lifestyles and emergence of pathogens.</title>
        <authorList>
            <person name="Haridas S."/>
            <person name="Albert R."/>
            <person name="Binder M."/>
            <person name="Bloem J."/>
            <person name="Labutti K."/>
            <person name="Salamov A."/>
            <person name="Andreopoulos B."/>
            <person name="Baker S."/>
            <person name="Barry K."/>
            <person name="Bills G."/>
            <person name="Bluhm B."/>
            <person name="Cannon C."/>
            <person name="Castanera R."/>
            <person name="Culley D."/>
            <person name="Daum C."/>
            <person name="Ezra D."/>
            <person name="Gonzalez J."/>
            <person name="Henrissat B."/>
            <person name="Kuo A."/>
            <person name="Liang C."/>
            <person name="Lipzen A."/>
            <person name="Lutzoni F."/>
            <person name="Magnuson J."/>
            <person name="Mondo S."/>
            <person name="Nolan M."/>
            <person name="Ohm R."/>
            <person name="Pangilinan J."/>
            <person name="Park H.-J."/>
            <person name="Ramirez L."/>
            <person name="Alfaro M."/>
            <person name="Sun H."/>
            <person name="Tritt A."/>
            <person name="Yoshinaga Y."/>
            <person name="Zwiers L.-H."/>
            <person name="Turgeon B."/>
            <person name="Goodwin S."/>
            <person name="Spatafora J."/>
            <person name="Crous P."/>
            <person name="Grigoriev I."/>
        </authorList>
    </citation>
    <scope>NUCLEOTIDE SEQUENCE</scope>
    <source>
        <strain evidence="3">CBS 133067</strain>
    </source>
</reference>
<dbReference type="GO" id="GO:0004725">
    <property type="term" value="F:protein tyrosine phosphatase activity"/>
    <property type="evidence" value="ECO:0007669"/>
    <property type="project" value="TreeGrafter"/>
</dbReference>
<dbReference type="Proteomes" id="UP000799772">
    <property type="component" value="Unassembled WGS sequence"/>
</dbReference>